<gene>
    <name evidence="1" type="ORF">FCALED_LOCUS221</name>
</gene>
<sequence length="68" mass="7933">MAKFVDKQLTAVIDNSSGVYLKQLFNIYQYDKQNNIVDITSSNFDSFSCITYKRIDIFAEDIETNMTY</sequence>
<comment type="caution">
    <text evidence="1">The sequence shown here is derived from an EMBL/GenBank/DDBJ whole genome shotgun (WGS) entry which is preliminary data.</text>
</comment>
<evidence type="ECO:0000313" key="2">
    <source>
        <dbReference type="Proteomes" id="UP000789570"/>
    </source>
</evidence>
<organism evidence="1 2">
    <name type="scientific">Funneliformis caledonium</name>
    <dbReference type="NCBI Taxonomy" id="1117310"/>
    <lineage>
        <taxon>Eukaryota</taxon>
        <taxon>Fungi</taxon>
        <taxon>Fungi incertae sedis</taxon>
        <taxon>Mucoromycota</taxon>
        <taxon>Glomeromycotina</taxon>
        <taxon>Glomeromycetes</taxon>
        <taxon>Glomerales</taxon>
        <taxon>Glomeraceae</taxon>
        <taxon>Funneliformis</taxon>
    </lineage>
</organism>
<keyword evidence="2" id="KW-1185">Reference proteome</keyword>
<evidence type="ECO:0000313" key="1">
    <source>
        <dbReference type="EMBL" id="CAG8437229.1"/>
    </source>
</evidence>
<protein>
    <submittedName>
        <fullName evidence="1">9371_t:CDS:1</fullName>
    </submittedName>
</protein>
<dbReference type="Proteomes" id="UP000789570">
    <property type="component" value="Unassembled WGS sequence"/>
</dbReference>
<name>A0A9N8V4W0_9GLOM</name>
<reference evidence="1" key="1">
    <citation type="submission" date="2021-06" db="EMBL/GenBank/DDBJ databases">
        <authorList>
            <person name="Kallberg Y."/>
            <person name="Tangrot J."/>
            <person name="Rosling A."/>
        </authorList>
    </citation>
    <scope>NUCLEOTIDE SEQUENCE</scope>
    <source>
        <strain evidence="1">UK204</strain>
    </source>
</reference>
<accession>A0A9N8V4W0</accession>
<dbReference type="AlphaFoldDB" id="A0A9N8V4W0"/>
<dbReference type="EMBL" id="CAJVPQ010000017">
    <property type="protein sequence ID" value="CAG8437229.1"/>
    <property type="molecule type" value="Genomic_DNA"/>
</dbReference>
<proteinExistence type="predicted"/>